<dbReference type="Pfam" id="PF00583">
    <property type="entry name" value="Acetyltransf_1"/>
    <property type="match status" value="1"/>
</dbReference>
<dbReference type="PANTHER" id="PTHR43072">
    <property type="entry name" value="N-ACETYLTRANSFERASE"/>
    <property type="match status" value="1"/>
</dbReference>
<comment type="caution">
    <text evidence="2">The sequence shown here is derived from an EMBL/GenBank/DDBJ whole genome shotgun (WGS) entry which is preliminary data.</text>
</comment>
<evidence type="ECO:0000259" key="1">
    <source>
        <dbReference type="PROSITE" id="PS51186"/>
    </source>
</evidence>
<gene>
    <name evidence="2" type="ORF">QO005_003696</name>
</gene>
<dbReference type="InterPro" id="IPR000182">
    <property type="entry name" value="GNAT_dom"/>
</dbReference>
<evidence type="ECO:0000313" key="3">
    <source>
        <dbReference type="Proteomes" id="UP001235269"/>
    </source>
</evidence>
<sequence>MTLSLRPASFADIPAITAIYAQAVTGGTACYELEPPDEAEMRRRMEAILAGKFPYLIAEEGGEVLGYAYASFFRTRAAYRFLVEDSIYLGEAARGRGVGKLLLTALIEQCTALGYRQMIAVIGGASPASIGLHRSLGFVHSGGITGSGFKFGHWLDTVFMQRPLGEGKDSLPE</sequence>
<name>A0ABU0IIU4_9HYPH</name>
<dbReference type="SUPFAM" id="SSF55729">
    <property type="entry name" value="Acyl-CoA N-acyltransferases (Nat)"/>
    <property type="match status" value="1"/>
</dbReference>
<dbReference type="PROSITE" id="PS51186">
    <property type="entry name" value="GNAT"/>
    <property type="match status" value="1"/>
</dbReference>
<reference evidence="2 3" key="1">
    <citation type="submission" date="2023-07" db="EMBL/GenBank/DDBJ databases">
        <title>Genomic Encyclopedia of Type Strains, Phase IV (KMG-IV): sequencing the most valuable type-strain genomes for metagenomic binning, comparative biology and taxonomic classification.</title>
        <authorList>
            <person name="Goeker M."/>
        </authorList>
    </citation>
    <scope>NUCLEOTIDE SEQUENCE [LARGE SCALE GENOMIC DNA]</scope>
    <source>
        <strain evidence="2 3">DSM 100301</strain>
    </source>
</reference>
<dbReference type="GO" id="GO:0102971">
    <property type="term" value="F:phosphinothricin N-acetyltransferase activity"/>
    <property type="evidence" value="ECO:0007669"/>
    <property type="project" value="UniProtKB-EC"/>
</dbReference>
<dbReference type="EC" id="2.3.1.183" evidence="2"/>
<dbReference type="RefSeq" id="WP_307159523.1">
    <property type="nucleotide sequence ID" value="NZ_JAUSWH010000014.1"/>
</dbReference>
<proteinExistence type="predicted"/>
<dbReference type="EMBL" id="JAUSWH010000014">
    <property type="protein sequence ID" value="MDQ0457340.1"/>
    <property type="molecule type" value="Genomic_DNA"/>
</dbReference>
<keyword evidence="2" id="KW-0012">Acyltransferase</keyword>
<keyword evidence="2" id="KW-0808">Transferase</keyword>
<dbReference type="CDD" id="cd04301">
    <property type="entry name" value="NAT_SF"/>
    <property type="match status" value="1"/>
</dbReference>
<protein>
    <submittedName>
        <fullName evidence="2">Phosphinothricin acetyltransferase</fullName>
        <ecNumber evidence="2">2.3.1.183</ecNumber>
    </submittedName>
</protein>
<evidence type="ECO:0000313" key="2">
    <source>
        <dbReference type="EMBL" id="MDQ0457340.1"/>
    </source>
</evidence>
<dbReference type="PANTHER" id="PTHR43072:SF8">
    <property type="entry name" value="ACYLTRANSFERASE FABY-RELATED"/>
    <property type="match status" value="1"/>
</dbReference>
<feature type="domain" description="N-acetyltransferase" evidence="1">
    <location>
        <begin position="3"/>
        <end position="165"/>
    </location>
</feature>
<dbReference type="Proteomes" id="UP001235269">
    <property type="component" value="Unassembled WGS sequence"/>
</dbReference>
<dbReference type="Gene3D" id="3.40.630.30">
    <property type="match status" value="1"/>
</dbReference>
<keyword evidence="3" id="KW-1185">Reference proteome</keyword>
<dbReference type="PROSITE" id="PS51257">
    <property type="entry name" value="PROKAR_LIPOPROTEIN"/>
    <property type="match status" value="1"/>
</dbReference>
<organism evidence="2 3">
    <name type="scientific">Rhizobium paknamense</name>
    <dbReference type="NCBI Taxonomy" id="1206817"/>
    <lineage>
        <taxon>Bacteria</taxon>
        <taxon>Pseudomonadati</taxon>
        <taxon>Pseudomonadota</taxon>
        <taxon>Alphaproteobacteria</taxon>
        <taxon>Hyphomicrobiales</taxon>
        <taxon>Rhizobiaceae</taxon>
        <taxon>Rhizobium/Agrobacterium group</taxon>
        <taxon>Rhizobium</taxon>
    </lineage>
</organism>
<dbReference type="InterPro" id="IPR016181">
    <property type="entry name" value="Acyl_CoA_acyltransferase"/>
</dbReference>
<accession>A0ABU0IIU4</accession>